<name>A0ABS9D9Q7_9ALTE</name>
<organism evidence="1 2">
    <name type="scientific">Paraglaciecola algarum</name>
    <dbReference type="NCBI Taxonomy" id="3050085"/>
    <lineage>
        <taxon>Bacteria</taxon>
        <taxon>Pseudomonadati</taxon>
        <taxon>Pseudomonadota</taxon>
        <taxon>Gammaproteobacteria</taxon>
        <taxon>Alteromonadales</taxon>
        <taxon>Alteromonadaceae</taxon>
        <taxon>Paraglaciecola</taxon>
    </lineage>
</organism>
<dbReference type="EMBL" id="JAKGAS010000005">
    <property type="protein sequence ID" value="MCF2948727.1"/>
    <property type="molecule type" value="Genomic_DNA"/>
</dbReference>
<gene>
    <name evidence="1" type="ORF">L0668_11460</name>
</gene>
<dbReference type="InterPro" id="IPR027417">
    <property type="entry name" value="P-loop_NTPase"/>
</dbReference>
<proteinExistence type="predicted"/>
<dbReference type="Gene3D" id="3.40.50.300">
    <property type="entry name" value="P-loop containing nucleotide triphosphate hydrolases"/>
    <property type="match status" value="1"/>
</dbReference>
<dbReference type="SUPFAM" id="SSF52540">
    <property type="entry name" value="P-loop containing nucleoside triphosphate hydrolases"/>
    <property type="match status" value="1"/>
</dbReference>
<comment type="caution">
    <text evidence="1">The sequence shown here is derived from an EMBL/GenBank/DDBJ whole genome shotgun (WGS) entry which is preliminary data.</text>
</comment>
<keyword evidence="2" id="KW-1185">Reference proteome</keyword>
<accession>A0ABS9D9Q7</accession>
<sequence length="476" mass="54360">MQIYYVDGVCGSGKTQTAIRKILDRIKAGETVVYATETKKLLEQTKEGLERLNVPCSIIVAPKQSSWRKNYKSVIEEIIKGISSASEFPHVILCTTKSLIRAAYDISDNVKLPLYIDEGFTVAEGSEIISNTESETDGLMFRLGLAETKPEGFDGLGYKFPKEHQDIVLYARNPLMIVHPKASGSKLQWNTYLNFPAFCSKFSDITLLAACYEDTLQYHALQSAGIKQVSLDWGLATEHVTKGSVNIAYVLENSEWRTTRKARLTDAQLEDIMLTFEREHWDEFINVKKIGDGGITLSVKSHGFNDYSKVHHFMDLHTQMPIPSTEKFYREHLGMNQSDIRKACYHYDRYQGALRTSIRNSKHNDLGTEDLYYCFGDKATAEYFASKLAPWVNKRVYKLPIDLEIDTEGKATYSNKVSDNKAEQKARSRDRTKLTELTPSLNKLDEALIYLRDFRRKNPNKRITKAIYQQVVKEFS</sequence>
<reference evidence="1 2" key="1">
    <citation type="submission" date="2022-01" db="EMBL/GenBank/DDBJ databases">
        <title>Paraglaciecola sp. G1-23.</title>
        <authorList>
            <person name="Jin M.S."/>
            <person name="Han D.M."/>
            <person name="Kim H.M."/>
            <person name="Jeon C.O."/>
        </authorList>
    </citation>
    <scope>NUCLEOTIDE SEQUENCE [LARGE SCALE GENOMIC DNA]</scope>
    <source>
        <strain evidence="1 2">G1-23</strain>
    </source>
</reference>
<evidence type="ECO:0000313" key="1">
    <source>
        <dbReference type="EMBL" id="MCF2948727.1"/>
    </source>
</evidence>
<evidence type="ECO:0008006" key="3">
    <source>
        <dbReference type="Google" id="ProtNLM"/>
    </source>
</evidence>
<evidence type="ECO:0000313" key="2">
    <source>
        <dbReference type="Proteomes" id="UP001521137"/>
    </source>
</evidence>
<dbReference type="RefSeq" id="WP_235312707.1">
    <property type="nucleotide sequence ID" value="NZ_JAKGAS010000005.1"/>
</dbReference>
<dbReference type="Proteomes" id="UP001521137">
    <property type="component" value="Unassembled WGS sequence"/>
</dbReference>
<protein>
    <recommendedName>
        <fullName evidence="3">Helicase ATP-binding domain-containing protein</fullName>
    </recommendedName>
</protein>